<accession>A0ABP1GV45</accession>
<protein>
    <recommendedName>
        <fullName evidence="5">Leucine-rich repeat protein</fullName>
    </recommendedName>
</protein>
<dbReference type="Gene3D" id="3.80.10.10">
    <property type="entry name" value="Ribonuclease Inhibitor"/>
    <property type="match status" value="1"/>
</dbReference>
<dbReference type="InterPro" id="IPR032675">
    <property type="entry name" value="LRR_dom_sf"/>
</dbReference>
<dbReference type="InterPro" id="IPR001611">
    <property type="entry name" value="Leu-rich_rpt"/>
</dbReference>
<dbReference type="EMBL" id="CAXDID020000011">
    <property type="protein sequence ID" value="CAL5979759.1"/>
    <property type="molecule type" value="Genomic_DNA"/>
</dbReference>
<dbReference type="PANTHER" id="PTHR46652:SF3">
    <property type="entry name" value="LEUCINE-RICH REPEAT-CONTAINING PROTEIN 9"/>
    <property type="match status" value="1"/>
</dbReference>
<comment type="caution">
    <text evidence="3">The sequence shown here is derived from an EMBL/GenBank/DDBJ whole genome shotgun (WGS) entry which is preliminary data.</text>
</comment>
<evidence type="ECO:0000313" key="3">
    <source>
        <dbReference type="EMBL" id="CAL5979759.1"/>
    </source>
</evidence>
<sequence length="364" mass="42292">MQIQTLNLNGCEFRVIANKKQKEVKQYADTQYAEYTLVPRTEPRQYYQISSLKLLTKLERLLLNCCQQNTIDALSNHINLIELDLSGNKCEDLTPLKYLVNLIKLNLEYCGNNTDITPIQYLTKLILNLSGLGLIQLGPLSSLINLKELYLYCNNFEDITVLQYLAELTILDMSGCELSSVDVLKYLRNLRELNLNGNENIDITPLQYLTQLTKLQLESCGLQSVEALIPLQNLKELDLSSNQIIYAQPLEFLLQQLKTLDLYDNKIIQLSSYFTKLYSRCEYEYLLADQLANQKNQIQVVIRLYMHSLQNFYYNNQKHSICMIIKQYNSLLTSLGLIIAMKYKNISLQIKIIRQHKKFKQRTS</sequence>
<dbReference type="PRINTS" id="PR00019">
    <property type="entry name" value="LEURICHRPT"/>
</dbReference>
<name>A0ABP1GV45_9EUKA</name>
<dbReference type="SUPFAM" id="SSF52058">
    <property type="entry name" value="L domain-like"/>
    <property type="match status" value="1"/>
</dbReference>
<dbReference type="InterPro" id="IPR025875">
    <property type="entry name" value="Leu-rich_rpt_4"/>
</dbReference>
<reference evidence="3 4" key="1">
    <citation type="submission" date="2024-07" db="EMBL/GenBank/DDBJ databases">
        <authorList>
            <person name="Akdeniz Z."/>
        </authorList>
    </citation>
    <scope>NUCLEOTIDE SEQUENCE [LARGE SCALE GENOMIC DNA]</scope>
</reference>
<keyword evidence="2" id="KW-0677">Repeat</keyword>
<evidence type="ECO:0000313" key="4">
    <source>
        <dbReference type="Proteomes" id="UP001642409"/>
    </source>
</evidence>
<proteinExistence type="predicted"/>
<evidence type="ECO:0008006" key="5">
    <source>
        <dbReference type="Google" id="ProtNLM"/>
    </source>
</evidence>
<keyword evidence="1" id="KW-0433">Leucine-rich repeat</keyword>
<dbReference type="Proteomes" id="UP001642409">
    <property type="component" value="Unassembled WGS sequence"/>
</dbReference>
<dbReference type="InterPro" id="IPR050836">
    <property type="entry name" value="SDS22/Internalin_LRR"/>
</dbReference>
<evidence type="ECO:0000256" key="1">
    <source>
        <dbReference type="ARBA" id="ARBA00022614"/>
    </source>
</evidence>
<dbReference type="SMART" id="SM00365">
    <property type="entry name" value="LRR_SD22"/>
    <property type="match status" value="3"/>
</dbReference>
<dbReference type="PANTHER" id="PTHR46652">
    <property type="entry name" value="LEUCINE-RICH REPEAT AND IQ DOMAIN-CONTAINING PROTEIN 1-RELATED"/>
    <property type="match status" value="1"/>
</dbReference>
<keyword evidence="4" id="KW-1185">Reference proteome</keyword>
<gene>
    <name evidence="3" type="ORF">HINF_LOCUS5852</name>
</gene>
<dbReference type="PROSITE" id="PS51450">
    <property type="entry name" value="LRR"/>
    <property type="match status" value="5"/>
</dbReference>
<organism evidence="3 4">
    <name type="scientific">Hexamita inflata</name>
    <dbReference type="NCBI Taxonomy" id="28002"/>
    <lineage>
        <taxon>Eukaryota</taxon>
        <taxon>Metamonada</taxon>
        <taxon>Diplomonadida</taxon>
        <taxon>Hexamitidae</taxon>
        <taxon>Hexamitinae</taxon>
        <taxon>Hexamita</taxon>
    </lineage>
</organism>
<dbReference type="Pfam" id="PF12799">
    <property type="entry name" value="LRR_4"/>
    <property type="match status" value="2"/>
</dbReference>
<evidence type="ECO:0000256" key="2">
    <source>
        <dbReference type="ARBA" id="ARBA00022737"/>
    </source>
</evidence>